<evidence type="ECO:0000313" key="3">
    <source>
        <dbReference type="Proteomes" id="UP000184526"/>
    </source>
</evidence>
<dbReference type="AlphaFoldDB" id="A0A1M5TFC5"/>
<dbReference type="RefSeq" id="WP_072829814.1">
    <property type="nucleotide sequence ID" value="NZ_FQXP01000003.1"/>
</dbReference>
<dbReference type="EMBL" id="FQXP01000003">
    <property type="protein sequence ID" value="SHH49350.1"/>
    <property type="molecule type" value="Genomic_DNA"/>
</dbReference>
<sequence>MNEIDVLVELMDKSQIELFLKLFKENYKNSYMDLKKLKLKKCIKKDNSKKDSFYNVLSTYKTDKFKNSTLKEILRDDLDITDDVKFANAVIYHGEKIKEVLPQITENLKNNDPPFYKISDPVSEREICEYFVNRYFLKKDNYVEVLRNSVEEVFREETEIIEKIEKETSKLGIQELYSYFKCNEVEYGDIPILSVILERLPFQDEERKGIYLGIIKERIEKLSNIKIENDENNSLKESILKYENKVEFLEKEISNLNEQLEKLKTNNNKLEENNELLNKDNKLFREAIKIKEIDINNIEKDLRDEINVLKSQNMSLKTKCDMYSKELRIFSCSDEDFESEIVIITNNSVNLLKNMFPEVKFYSIMQWKTVDASKRNISKIIIHRNGMSSKDIEELEKDFIKFNIEYETILSRDQRELLDFILELRKGDWGVTYERV</sequence>
<proteinExistence type="predicted"/>
<keyword evidence="1" id="KW-0175">Coiled coil</keyword>
<feature type="coiled-coil region" evidence="1">
    <location>
        <begin position="225"/>
        <end position="319"/>
    </location>
</feature>
<name>A0A1M5TFC5_9CLOT</name>
<gene>
    <name evidence="2" type="ORF">SAMN02745196_00556</name>
</gene>
<dbReference type="STRING" id="1121306.SAMN02745196_00556"/>
<evidence type="ECO:0000313" key="2">
    <source>
        <dbReference type="EMBL" id="SHH49350.1"/>
    </source>
</evidence>
<keyword evidence="3" id="KW-1185">Reference proteome</keyword>
<accession>A0A1M5TFC5</accession>
<protein>
    <submittedName>
        <fullName evidence="2">Uncharacterized protein</fullName>
    </submittedName>
</protein>
<reference evidence="2 3" key="1">
    <citation type="submission" date="2016-11" db="EMBL/GenBank/DDBJ databases">
        <authorList>
            <person name="Jaros S."/>
            <person name="Januszkiewicz K."/>
            <person name="Wedrychowicz H."/>
        </authorList>
    </citation>
    <scope>NUCLEOTIDE SEQUENCE [LARGE SCALE GENOMIC DNA]</scope>
    <source>
        <strain evidence="2 3">DSM 3089</strain>
    </source>
</reference>
<dbReference type="Proteomes" id="UP000184526">
    <property type="component" value="Unassembled WGS sequence"/>
</dbReference>
<organism evidence="2 3">
    <name type="scientific">Clostridium collagenovorans DSM 3089</name>
    <dbReference type="NCBI Taxonomy" id="1121306"/>
    <lineage>
        <taxon>Bacteria</taxon>
        <taxon>Bacillati</taxon>
        <taxon>Bacillota</taxon>
        <taxon>Clostridia</taxon>
        <taxon>Eubacteriales</taxon>
        <taxon>Clostridiaceae</taxon>
        <taxon>Clostridium</taxon>
    </lineage>
</organism>
<evidence type="ECO:0000256" key="1">
    <source>
        <dbReference type="SAM" id="Coils"/>
    </source>
</evidence>